<reference evidence="2 3" key="1">
    <citation type="submission" date="2016-11" db="EMBL/GenBank/DDBJ databases">
        <authorList>
            <person name="Jaros S."/>
            <person name="Januszkiewicz K."/>
            <person name="Wedrychowicz H."/>
        </authorList>
    </citation>
    <scope>NUCLEOTIDE SEQUENCE [LARGE SCALE GENOMIC DNA]</scope>
    <source>
        <strain evidence="2 3">DSM 21864</strain>
    </source>
</reference>
<dbReference type="EMBL" id="FQZO01000008">
    <property type="protein sequence ID" value="SHJ81605.1"/>
    <property type="molecule type" value="Genomic_DNA"/>
</dbReference>
<proteinExistence type="predicted"/>
<feature type="transmembrane region" description="Helical" evidence="1">
    <location>
        <begin position="6"/>
        <end position="23"/>
    </location>
</feature>
<sequence>MKPKRLVTIFLGVSIILNIFMFYEYRKYKLITKDNAQYMLSAIFINADELDMELKKIIMDTNEVDNDQLNRMQKNYENIIINSYSLRDTAIKSGRKNNKKIGNFGGYSKKQYDLNDFISSVKKENNSSKFVVKKEDINSLMKIRSHINDIQKIRDKYTYTKDDTRHIKFDEWVKITKELSILGNLT</sequence>
<dbReference type="OrthoDB" id="9860669at2"/>
<keyword evidence="1" id="KW-0472">Membrane</keyword>
<organism evidence="2 3">
    <name type="scientific">Clostridium amylolyticum</name>
    <dbReference type="NCBI Taxonomy" id="1121298"/>
    <lineage>
        <taxon>Bacteria</taxon>
        <taxon>Bacillati</taxon>
        <taxon>Bacillota</taxon>
        <taxon>Clostridia</taxon>
        <taxon>Eubacteriales</taxon>
        <taxon>Clostridiaceae</taxon>
        <taxon>Clostridium</taxon>
    </lineage>
</organism>
<dbReference type="RefSeq" id="WP_073010897.1">
    <property type="nucleotide sequence ID" value="NZ_FQZO01000008.1"/>
</dbReference>
<accession>A0A1M6MDT0</accession>
<keyword evidence="1" id="KW-0812">Transmembrane</keyword>
<evidence type="ECO:0000256" key="1">
    <source>
        <dbReference type="SAM" id="Phobius"/>
    </source>
</evidence>
<name>A0A1M6MDT0_9CLOT</name>
<evidence type="ECO:0000313" key="2">
    <source>
        <dbReference type="EMBL" id="SHJ81605.1"/>
    </source>
</evidence>
<evidence type="ECO:0000313" key="3">
    <source>
        <dbReference type="Proteomes" id="UP000184080"/>
    </source>
</evidence>
<protein>
    <submittedName>
        <fullName evidence="2">Uncharacterized protein</fullName>
    </submittedName>
</protein>
<dbReference type="Proteomes" id="UP000184080">
    <property type="component" value="Unassembled WGS sequence"/>
</dbReference>
<dbReference type="STRING" id="1121298.SAMN05444401_3960"/>
<keyword evidence="1" id="KW-1133">Transmembrane helix</keyword>
<dbReference type="AlphaFoldDB" id="A0A1M6MDT0"/>
<keyword evidence="3" id="KW-1185">Reference proteome</keyword>
<gene>
    <name evidence="2" type="ORF">SAMN05444401_3960</name>
</gene>